<reference evidence="6 7" key="1">
    <citation type="journal article" date="2017" name="Front. Microbiol.">
        <title>Comparative Genomic Analysis of the Class Epsilonproteobacteria and Proposed Reclassification to Epsilonbacteraeota (phyl. nov.).</title>
        <authorList>
            <person name="Waite D.W."/>
            <person name="Vanwonterghem I."/>
            <person name="Rinke C."/>
            <person name="Parks D.H."/>
            <person name="Zhang Y."/>
            <person name="Takai K."/>
            <person name="Sievert S.M."/>
            <person name="Simon J."/>
            <person name="Campbell B.J."/>
            <person name="Hanson T.E."/>
            <person name="Woyke T."/>
            <person name="Klotz M.G."/>
            <person name="Hugenholtz P."/>
        </authorList>
    </citation>
    <scope>NUCLEOTIDE SEQUENCE [LARGE SCALE GENOMIC DNA]</scope>
    <source>
        <strain evidence="6">UBA12443</strain>
    </source>
</reference>
<comment type="caution">
    <text evidence="6">The sequence shown here is derived from an EMBL/GenBank/DDBJ whole genome shotgun (WGS) entry which is preliminary data.</text>
</comment>
<dbReference type="InterPro" id="IPR025991">
    <property type="entry name" value="Chemoreceptor_zinc-bind_dom"/>
</dbReference>
<dbReference type="GO" id="GO:0004888">
    <property type="term" value="F:transmembrane signaling receptor activity"/>
    <property type="evidence" value="ECO:0007669"/>
    <property type="project" value="InterPro"/>
</dbReference>
<feature type="domain" description="Methyl-accepting transducer" evidence="5">
    <location>
        <begin position="131"/>
        <end position="332"/>
    </location>
</feature>
<keyword evidence="4" id="KW-0175">Coiled coil</keyword>
<gene>
    <name evidence="6" type="ORF">CFH83_02980</name>
</gene>
<dbReference type="PROSITE" id="PS50111">
    <property type="entry name" value="CHEMOTAXIS_TRANSDUC_2"/>
    <property type="match status" value="1"/>
</dbReference>
<evidence type="ECO:0000256" key="4">
    <source>
        <dbReference type="SAM" id="Coils"/>
    </source>
</evidence>
<dbReference type="EMBL" id="DLUI01000046">
    <property type="protein sequence ID" value="DAB39029.1"/>
    <property type="molecule type" value="Genomic_DNA"/>
</dbReference>
<dbReference type="Gene3D" id="6.10.250.3200">
    <property type="match status" value="1"/>
</dbReference>
<protein>
    <submittedName>
        <fullName evidence="6">Chemotaxis protein</fullName>
    </submittedName>
</protein>
<dbReference type="InterPro" id="IPR004089">
    <property type="entry name" value="MCPsignal_dom"/>
</dbReference>
<proteinExistence type="inferred from homology"/>
<evidence type="ECO:0000256" key="3">
    <source>
        <dbReference type="PROSITE-ProRule" id="PRU00284"/>
    </source>
</evidence>
<dbReference type="AlphaFoldDB" id="A0A2D3WP53"/>
<dbReference type="InterPro" id="IPR004090">
    <property type="entry name" value="Chemotax_Me-accpt_rcpt"/>
</dbReference>
<dbReference type="Pfam" id="PF00015">
    <property type="entry name" value="MCPsignal"/>
    <property type="match status" value="1"/>
</dbReference>
<name>A0A2D3WP53_9BACT</name>
<dbReference type="GO" id="GO:0016020">
    <property type="term" value="C:membrane"/>
    <property type="evidence" value="ECO:0007669"/>
    <property type="project" value="InterPro"/>
</dbReference>
<dbReference type="Proteomes" id="UP000228859">
    <property type="component" value="Unassembled WGS sequence"/>
</dbReference>
<dbReference type="SMART" id="SM00283">
    <property type="entry name" value="MA"/>
    <property type="match status" value="1"/>
</dbReference>
<evidence type="ECO:0000259" key="5">
    <source>
        <dbReference type="PROSITE" id="PS50111"/>
    </source>
</evidence>
<dbReference type="Pfam" id="PF13682">
    <property type="entry name" value="CZB"/>
    <property type="match status" value="1"/>
</dbReference>
<dbReference type="SUPFAM" id="SSF58104">
    <property type="entry name" value="Methyl-accepting chemotaxis protein (MCP) signaling domain"/>
    <property type="match status" value="1"/>
</dbReference>
<dbReference type="PANTHER" id="PTHR32089:SF112">
    <property type="entry name" value="LYSOZYME-LIKE PROTEIN-RELATED"/>
    <property type="match status" value="1"/>
</dbReference>
<sequence>MRRQWMWFDGESVKLREEKRLLQEECDGLKEELALYKEIAALSDKEALVVLNTQGQPIFYNARADAIVNKESVVRELSKGTSEIIVGECEASVISKTLSNGMRGYVLIKSSVVGGEDGGLLEMHQQSIKGALNATQKVFMDILEKLKDMVQQSGETAKGSDEGLKIANHVDEYMNKLAELMEGTLSTTASLVSRSNEVSNVIALIKDIADQTNLLALNAAIEAARAGEHGRGFAVVADEVRKLAERTQKATKEIEIVIQSMQQDTNEIESATEELSGIVSNTKQEVSQLSSRMAVFQRNSSRSVYEIMDISNYIFSNLAKIDHVIFKNNVYAFLFGQSNDFKPVDHHNCRLGKWYDGGIGKEQFGHLKSYSRLEAPHAAVHSQANALIADCGEGKKLCSRTQIEQRIRTIEEASHGVFEALDILVAEKTEDLMGSAINQLFGGTK</sequence>
<evidence type="ECO:0000313" key="7">
    <source>
        <dbReference type="Proteomes" id="UP000228859"/>
    </source>
</evidence>
<evidence type="ECO:0000313" key="6">
    <source>
        <dbReference type="EMBL" id="DAB39029.1"/>
    </source>
</evidence>
<feature type="coiled-coil region" evidence="4">
    <location>
        <begin position="12"/>
        <end position="39"/>
    </location>
</feature>
<dbReference type="GO" id="GO:0006935">
    <property type="term" value="P:chemotaxis"/>
    <property type="evidence" value="ECO:0007669"/>
    <property type="project" value="InterPro"/>
</dbReference>
<dbReference type="GO" id="GO:0007165">
    <property type="term" value="P:signal transduction"/>
    <property type="evidence" value="ECO:0007669"/>
    <property type="project" value="UniProtKB-KW"/>
</dbReference>
<accession>A0A2D3WP53</accession>
<comment type="similarity">
    <text evidence="2">Belongs to the methyl-accepting chemotaxis (MCP) protein family.</text>
</comment>
<dbReference type="PRINTS" id="PR00260">
    <property type="entry name" value="CHEMTRNSDUCR"/>
</dbReference>
<organism evidence="6 7">
    <name type="scientific">Sulfuricurvum kujiense</name>
    <dbReference type="NCBI Taxonomy" id="148813"/>
    <lineage>
        <taxon>Bacteria</taxon>
        <taxon>Pseudomonadati</taxon>
        <taxon>Campylobacterota</taxon>
        <taxon>Epsilonproteobacteria</taxon>
        <taxon>Campylobacterales</taxon>
        <taxon>Sulfurimonadaceae</taxon>
        <taxon>Sulfuricurvum</taxon>
    </lineage>
</organism>
<dbReference type="Gene3D" id="1.20.120.30">
    <property type="entry name" value="Aspartate receptor, ligand-binding domain"/>
    <property type="match status" value="1"/>
</dbReference>
<dbReference type="PANTHER" id="PTHR32089">
    <property type="entry name" value="METHYL-ACCEPTING CHEMOTAXIS PROTEIN MCPB"/>
    <property type="match status" value="1"/>
</dbReference>
<evidence type="ECO:0000256" key="1">
    <source>
        <dbReference type="ARBA" id="ARBA00023224"/>
    </source>
</evidence>
<keyword evidence="1 3" id="KW-0807">Transducer</keyword>
<evidence type="ECO:0000256" key="2">
    <source>
        <dbReference type="ARBA" id="ARBA00029447"/>
    </source>
</evidence>